<dbReference type="SUPFAM" id="SSF140566">
    <property type="entry name" value="FlgN-like"/>
    <property type="match status" value="1"/>
</dbReference>
<dbReference type="EMBL" id="PRLP01000015">
    <property type="protein sequence ID" value="PPC78473.1"/>
    <property type="molecule type" value="Genomic_DNA"/>
</dbReference>
<evidence type="ECO:0008006" key="7">
    <source>
        <dbReference type="Google" id="ProtNLM"/>
    </source>
</evidence>
<organism evidence="5 6">
    <name type="scientific">Proteobacteria bacterium 228</name>
    <dbReference type="NCBI Taxonomy" id="2083153"/>
    <lineage>
        <taxon>Bacteria</taxon>
        <taxon>Pseudomonadati</taxon>
        <taxon>Pseudomonadota</taxon>
    </lineage>
</organism>
<comment type="similarity">
    <text evidence="2">Belongs to the FlgN family.</text>
</comment>
<protein>
    <recommendedName>
        <fullName evidence="7">Flagellar biosynthesis protein FlgN</fullName>
    </recommendedName>
</protein>
<evidence type="ECO:0000256" key="2">
    <source>
        <dbReference type="ARBA" id="ARBA00007703"/>
    </source>
</evidence>
<sequence length="153" mass="17162">MQILELMKEANTLLQQILEATLQERSYLRARNLDAFAQCVDQKELLIHSLETNHDTRSNWVKSRGNEFSRSGFLAAIADLKDKAVIEQELSAMESLLGECKRQTDINNTVVGRTLSVTTKYLDILKGHQQDKQVYSPSGKATHHAASHVLGKA</sequence>
<comment type="caution">
    <text evidence="5">The sequence shown here is derived from an EMBL/GenBank/DDBJ whole genome shotgun (WGS) entry which is preliminary data.</text>
</comment>
<feature type="region of interest" description="Disordered" evidence="4">
    <location>
        <begin position="133"/>
        <end position="153"/>
    </location>
</feature>
<evidence type="ECO:0000256" key="1">
    <source>
        <dbReference type="ARBA" id="ARBA00002397"/>
    </source>
</evidence>
<name>A0A2S5KUT0_9PROT</name>
<dbReference type="InterPro" id="IPR007809">
    <property type="entry name" value="FlgN-like"/>
</dbReference>
<gene>
    <name evidence="5" type="ORF">C4K68_05335</name>
</gene>
<evidence type="ECO:0000313" key="5">
    <source>
        <dbReference type="EMBL" id="PPC78473.1"/>
    </source>
</evidence>
<evidence type="ECO:0000256" key="4">
    <source>
        <dbReference type="SAM" id="MobiDB-lite"/>
    </source>
</evidence>
<evidence type="ECO:0000256" key="3">
    <source>
        <dbReference type="ARBA" id="ARBA00022795"/>
    </source>
</evidence>
<dbReference type="InterPro" id="IPR036679">
    <property type="entry name" value="FlgN-like_sf"/>
</dbReference>
<evidence type="ECO:0000313" key="6">
    <source>
        <dbReference type="Proteomes" id="UP000238196"/>
    </source>
</evidence>
<proteinExistence type="inferred from homology"/>
<accession>A0A2S5KUT0</accession>
<keyword evidence="3" id="KW-1005">Bacterial flagellum biogenesis</keyword>
<reference evidence="5 6" key="1">
    <citation type="submission" date="2018-02" db="EMBL/GenBank/DDBJ databases">
        <title>novel marine gammaproteobacteria from coastal saline agro ecosystem.</title>
        <authorList>
            <person name="Krishnan R."/>
            <person name="Ramesh Kumar N."/>
        </authorList>
    </citation>
    <scope>NUCLEOTIDE SEQUENCE [LARGE SCALE GENOMIC DNA]</scope>
    <source>
        <strain evidence="5 6">228</strain>
    </source>
</reference>
<dbReference type="Proteomes" id="UP000238196">
    <property type="component" value="Unassembled WGS sequence"/>
</dbReference>
<dbReference type="AlphaFoldDB" id="A0A2S5KUT0"/>
<dbReference type="Pfam" id="PF05130">
    <property type="entry name" value="FlgN"/>
    <property type="match status" value="1"/>
</dbReference>
<dbReference type="GO" id="GO:0044780">
    <property type="term" value="P:bacterial-type flagellum assembly"/>
    <property type="evidence" value="ECO:0007669"/>
    <property type="project" value="InterPro"/>
</dbReference>
<dbReference type="Gene3D" id="1.20.58.300">
    <property type="entry name" value="FlgN-like"/>
    <property type="match status" value="1"/>
</dbReference>
<comment type="function">
    <text evidence="1">Required for the efficient initiation of filament assembly.</text>
</comment>